<proteinExistence type="predicted"/>
<keyword evidence="4" id="KW-0762">Sugar transport</keyword>
<evidence type="ECO:0000313" key="11">
    <source>
        <dbReference type="Proteomes" id="UP000245754"/>
    </source>
</evidence>
<keyword evidence="6 10" id="KW-0067">ATP-binding</keyword>
<evidence type="ECO:0000256" key="5">
    <source>
        <dbReference type="ARBA" id="ARBA00022741"/>
    </source>
</evidence>
<dbReference type="SMART" id="SM00382">
    <property type="entry name" value="AAA"/>
    <property type="match status" value="1"/>
</dbReference>
<dbReference type="GO" id="GO:0015794">
    <property type="term" value="P:glycerol-3-phosphate transmembrane transport"/>
    <property type="evidence" value="ECO:0007669"/>
    <property type="project" value="TreeGrafter"/>
</dbReference>
<name>A0A316EWB4_9BURK</name>
<keyword evidence="1" id="KW-0813">Transport</keyword>
<organism evidence="10 11">
    <name type="scientific">Cupriavidus plantarum</name>
    <dbReference type="NCBI Taxonomy" id="942865"/>
    <lineage>
        <taxon>Bacteria</taxon>
        <taxon>Pseudomonadati</taxon>
        <taxon>Pseudomonadota</taxon>
        <taxon>Betaproteobacteria</taxon>
        <taxon>Burkholderiales</taxon>
        <taxon>Burkholderiaceae</taxon>
        <taxon>Cupriavidus</taxon>
    </lineage>
</organism>
<dbReference type="SUPFAM" id="SSF50331">
    <property type="entry name" value="MOP-like"/>
    <property type="match status" value="1"/>
</dbReference>
<dbReference type="NCBIfam" id="NF008653">
    <property type="entry name" value="PRK11650.1"/>
    <property type="match status" value="1"/>
</dbReference>
<dbReference type="Gene3D" id="2.40.50.140">
    <property type="entry name" value="Nucleic acid-binding proteins"/>
    <property type="match status" value="1"/>
</dbReference>
<dbReference type="Proteomes" id="UP000245754">
    <property type="component" value="Unassembled WGS sequence"/>
</dbReference>
<dbReference type="InterPro" id="IPR008995">
    <property type="entry name" value="Mo/tungstate-bd_C_term_dom"/>
</dbReference>
<keyword evidence="2" id="KW-1003">Cell membrane</keyword>
<dbReference type="EMBL" id="QGGT01000001">
    <property type="protein sequence ID" value="PWK36984.1"/>
    <property type="molecule type" value="Genomic_DNA"/>
</dbReference>
<dbReference type="GO" id="GO:0008643">
    <property type="term" value="P:carbohydrate transport"/>
    <property type="evidence" value="ECO:0007669"/>
    <property type="project" value="InterPro"/>
</dbReference>
<dbReference type="GO" id="GO:0140359">
    <property type="term" value="F:ABC-type transporter activity"/>
    <property type="evidence" value="ECO:0007669"/>
    <property type="project" value="InterPro"/>
</dbReference>
<evidence type="ECO:0000256" key="3">
    <source>
        <dbReference type="ARBA" id="ARBA00022519"/>
    </source>
</evidence>
<comment type="caution">
    <text evidence="10">The sequence shown here is derived from an EMBL/GenBank/DDBJ whole genome shotgun (WGS) entry which is preliminary data.</text>
</comment>
<dbReference type="CDD" id="cd03301">
    <property type="entry name" value="ABC_MalK_N"/>
    <property type="match status" value="1"/>
</dbReference>
<dbReference type="InterPro" id="IPR015855">
    <property type="entry name" value="ABC_transpr_MalK-like"/>
</dbReference>
<evidence type="ECO:0000259" key="9">
    <source>
        <dbReference type="PROSITE" id="PS50893"/>
    </source>
</evidence>
<dbReference type="InterPro" id="IPR003593">
    <property type="entry name" value="AAA+_ATPase"/>
</dbReference>
<dbReference type="PROSITE" id="PS50893">
    <property type="entry name" value="ABC_TRANSPORTER_2"/>
    <property type="match status" value="1"/>
</dbReference>
<dbReference type="RefSeq" id="WP_109580761.1">
    <property type="nucleotide sequence ID" value="NZ_JACBYU010000002.1"/>
</dbReference>
<keyword evidence="11" id="KW-1185">Reference proteome</keyword>
<evidence type="ECO:0000256" key="6">
    <source>
        <dbReference type="ARBA" id="ARBA00022840"/>
    </source>
</evidence>
<sequence>MASLSLRNVQKTYPGGTQVVHGIDMEIADGEFIVIVGPSGCGKSTLLRMVAGLETVTGGEIHIGSKVVNDLEPAERDIAMVFQNYALYPHMSVYENMAYGLRIRKMSQAEIDQRVKHAAGILELAPLLERKPRQLSGGQRQRVAMGRAIVREPAVFLFDEPLSNLDAKLRVQMRLELKDLHRRLGTTSLYVTHDQVEAMTLADRMMVLSGGRVEQIGTPLEVYAKPASTFVAGFIGSPPMNLIPVTRNGSGAGTNGGEAQMRVTPKEGAGEGTATLGHLPMGLHLPAQALMGLRPEHIEPCAAHEAIAQVDVRVVEALGADSFAYGSLGGQPIVVRLDSHMPVRAGDKLPITASAEHLHFFDIASGKRIEALA</sequence>
<dbReference type="GO" id="GO:0016887">
    <property type="term" value="F:ATP hydrolysis activity"/>
    <property type="evidence" value="ECO:0007669"/>
    <property type="project" value="InterPro"/>
</dbReference>
<dbReference type="Pfam" id="PF00005">
    <property type="entry name" value="ABC_tran"/>
    <property type="match status" value="1"/>
</dbReference>
<keyword evidence="7" id="KW-1278">Translocase</keyword>
<dbReference type="PANTHER" id="PTHR43875:SF12">
    <property type="entry name" value="SN-GLYCEROL-3-PHOSPHATE IMPORT ATP-BINDING PROTEIN UGPC"/>
    <property type="match status" value="1"/>
</dbReference>
<dbReference type="InterPro" id="IPR012340">
    <property type="entry name" value="NA-bd_OB-fold"/>
</dbReference>
<evidence type="ECO:0000256" key="7">
    <source>
        <dbReference type="ARBA" id="ARBA00022967"/>
    </source>
</evidence>
<dbReference type="GO" id="GO:0001407">
    <property type="term" value="P:glycerophosphodiester transmembrane transport"/>
    <property type="evidence" value="ECO:0007669"/>
    <property type="project" value="TreeGrafter"/>
</dbReference>
<keyword evidence="8" id="KW-0472">Membrane</keyword>
<dbReference type="Gene3D" id="3.40.50.300">
    <property type="entry name" value="P-loop containing nucleotide triphosphate hydrolases"/>
    <property type="match status" value="1"/>
</dbReference>
<keyword evidence="5" id="KW-0547">Nucleotide-binding</keyword>
<dbReference type="InterPro" id="IPR013611">
    <property type="entry name" value="Transp-assoc_OB_typ2"/>
</dbReference>
<dbReference type="InterPro" id="IPR017871">
    <property type="entry name" value="ABC_transporter-like_CS"/>
</dbReference>
<evidence type="ECO:0000256" key="2">
    <source>
        <dbReference type="ARBA" id="ARBA00022475"/>
    </source>
</evidence>
<dbReference type="PANTHER" id="PTHR43875">
    <property type="entry name" value="MALTODEXTRIN IMPORT ATP-BINDING PROTEIN MSMX"/>
    <property type="match status" value="1"/>
</dbReference>
<gene>
    <name evidence="10" type="ORF">C7419_101859</name>
</gene>
<dbReference type="Gene3D" id="2.40.50.100">
    <property type="match status" value="1"/>
</dbReference>
<dbReference type="Pfam" id="PF08402">
    <property type="entry name" value="TOBE_2"/>
    <property type="match status" value="1"/>
</dbReference>
<evidence type="ECO:0000256" key="4">
    <source>
        <dbReference type="ARBA" id="ARBA00022597"/>
    </source>
</evidence>
<dbReference type="InterPro" id="IPR047641">
    <property type="entry name" value="ABC_transpr_MalK/UgpC-like"/>
</dbReference>
<accession>A0A316EWB4</accession>
<dbReference type="InterPro" id="IPR027417">
    <property type="entry name" value="P-loop_NTPase"/>
</dbReference>
<dbReference type="SUPFAM" id="SSF52540">
    <property type="entry name" value="P-loop containing nucleoside triphosphate hydrolases"/>
    <property type="match status" value="1"/>
</dbReference>
<evidence type="ECO:0000256" key="8">
    <source>
        <dbReference type="ARBA" id="ARBA00023136"/>
    </source>
</evidence>
<dbReference type="FunFam" id="3.40.50.300:FF:000042">
    <property type="entry name" value="Maltose/maltodextrin ABC transporter, ATP-binding protein"/>
    <property type="match status" value="1"/>
</dbReference>
<reference evidence="10 11" key="1">
    <citation type="submission" date="2018-05" db="EMBL/GenBank/DDBJ databases">
        <title>Genomic Encyclopedia of Type Strains, Phase IV (KMG-V): Genome sequencing to study the core and pangenomes of soil and plant-associated prokaryotes.</title>
        <authorList>
            <person name="Whitman W."/>
        </authorList>
    </citation>
    <scope>NUCLEOTIDE SEQUENCE [LARGE SCALE GENOMIC DNA]</scope>
    <source>
        <strain evidence="10 11">SLV-132</strain>
    </source>
</reference>
<keyword evidence="3" id="KW-0997">Cell inner membrane</keyword>
<evidence type="ECO:0000256" key="1">
    <source>
        <dbReference type="ARBA" id="ARBA00022448"/>
    </source>
</evidence>
<protein>
    <submittedName>
        <fullName evidence="10">Glycerol 3-phosphate ABC transporter ATP-binding protein</fullName>
    </submittedName>
</protein>
<dbReference type="GO" id="GO:0055052">
    <property type="term" value="C:ATP-binding cassette (ABC) transporter complex, substrate-binding subunit-containing"/>
    <property type="evidence" value="ECO:0007669"/>
    <property type="project" value="TreeGrafter"/>
</dbReference>
<dbReference type="AlphaFoldDB" id="A0A316EWB4"/>
<feature type="domain" description="ABC transporter" evidence="9">
    <location>
        <begin position="4"/>
        <end position="235"/>
    </location>
</feature>
<dbReference type="InterPro" id="IPR003439">
    <property type="entry name" value="ABC_transporter-like_ATP-bd"/>
</dbReference>
<evidence type="ECO:0000313" key="10">
    <source>
        <dbReference type="EMBL" id="PWK36984.1"/>
    </source>
</evidence>
<dbReference type="GO" id="GO:0005524">
    <property type="term" value="F:ATP binding"/>
    <property type="evidence" value="ECO:0007669"/>
    <property type="project" value="UniProtKB-KW"/>
</dbReference>
<dbReference type="PROSITE" id="PS00211">
    <property type="entry name" value="ABC_TRANSPORTER_1"/>
    <property type="match status" value="1"/>
</dbReference>